<comment type="pathway">
    <text evidence="7">Carbohydrate degradation; 2-deoxy-D-ribose 1-phosphate degradation; D-glyceraldehyde 3-phosphate and acetaldehyde from 2-deoxy-alpha-D-ribose 1-phosphate: step 2/2.</text>
</comment>
<dbReference type="GO" id="GO:0006018">
    <property type="term" value="P:2-deoxyribose 1-phosphate catabolic process"/>
    <property type="evidence" value="ECO:0007669"/>
    <property type="project" value="UniProtKB-UniRule"/>
</dbReference>
<dbReference type="GO" id="GO:0009264">
    <property type="term" value="P:deoxyribonucleotide catabolic process"/>
    <property type="evidence" value="ECO:0007669"/>
    <property type="project" value="UniProtKB-UniRule"/>
</dbReference>
<keyword evidence="3 7" id="KW-0456">Lyase</keyword>
<dbReference type="AlphaFoldDB" id="A0A379ANW8"/>
<dbReference type="GO" id="GO:0004139">
    <property type="term" value="F:deoxyribose-phosphate aldolase activity"/>
    <property type="evidence" value="ECO:0007669"/>
    <property type="project" value="UniProtKB-UniRule"/>
</dbReference>
<dbReference type="HAMAP" id="MF_00114">
    <property type="entry name" value="DeoC_type1"/>
    <property type="match status" value="1"/>
</dbReference>
<evidence type="ECO:0000256" key="2">
    <source>
        <dbReference type="ARBA" id="ARBA00022490"/>
    </source>
</evidence>
<evidence type="ECO:0000256" key="3">
    <source>
        <dbReference type="ARBA" id="ARBA00023239"/>
    </source>
</evidence>
<evidence type="ECO:0000256" key="1">
    <source>
        <dbReference type="ARBA" id="ARBA00010936"/>
    </source>
</evidence>
<dbReference type="FunFam" id="3.20.20.70:FF:000044">
    <property type="entry name" value="Deoxyribose-phosphate aldolase"/>
    <property type="match status" value="1"/>
</dbReference>
<protein>
    <recommendedName>
        <fullName evidence="7">Deoxyribose-phosphate aldolase</fullName>
        <shortName evidence="7">DERA</shortName>
        <ecNumber evidence="7">4.1.2.4</ecNumber>
    </recommendedName>
    <alternativeName>
        <fullName evidence="7">2-deoxy-D-ribose 5-phosphate aldolase</fullName>
    </alternativeName>
    <alternativeName>
        <fullName evidence="7">Phosphodeoxyriboaldolase</fullName>
        <shortName evidence="7">Deoxyriboaldolase</shortName>
    </alternativeName>
</protein>
<dbReference type="GO" id="GO:0016052">
    <property type="term" value="P:carbohydrate catabolic process"/>
    <property type="evidence" value="ECO:0007669"/>
    <property type="project" value="TreeGrafter"/>
</dbReference>
<proteinExistence type="inferred from homology"/>
<evidence type="ECO:0000256" key="4">
    <source>
        <dbReference type="ARBA" id="ARBA00023270"/>
    </source>
</evidence>
<evidence type="ECO:0000256" key="7">
    <source>
        <dbReference type="HAMAP-Rule" id="MF_00114"/>
    </source>
</evidence>
<sequence>MQPQDIAKYIDHTALGADKTPQDILNLCQEAIEHQFCSVCINSAYIPLAKQALTQNGKEKSAVKICTVVGFPLGANLSQVKAFEAAQAINAGADEIDMVINIGLAKAHQWQAVEQDIATVLAACQGKTLKVILETCLLTKEEIIKACEICKALKVAFVKTSTGFSTGGATVEDVALMKQTVGDKVEVKASGGIRDTATALAMLNAGATRLGVSAGVAIVKGTNAQGNGY</sequence>
<evidence type="ECO:0000313" key="9">
    <source>
        <dbReference type="Proteomes" id="UP000255098"/>
    </source>
</evidence>
<feature type="active site" description="Proton donor/acceptor" evidence="7">
    <location>
        <position position="97"/>
    </location>
</feature>
<accession>A0A379ANW8</accession>
<evidence type="ECO:0000313" key="8">
    <source>
        <dbReference type="EMBL" id="SUB23387.1"/>
    </source>
</evidence>
<dbReference type="InterPro" id="IPR028581">
    <property type="entry name" value="DeoC_typeI"/>
</dbReference>
<evidence type="ECO:0000256" key="5">
    <source>
        <dbReference type="ARBA" id="ARBA00048791"/>
    </source>
</evidence>
<gene>
    <name evidence="7 8" type="primary">deoC</name>
    <name evidence="8" type="ORF">NCTC11297_00388</name>
</gene>
<dbReference type="RefSeq" id="WP_115248783.1">
    <property type="nucleotide sequence ID" value="NZ_UGSP01000001.1"/>
</dbReference>
<keyword evidence="4 7" id="KW-0704">Schiff base</keyword>
<dbReference type="EC" id="4.1.2.4" evidence="7"/>
<keyword evidence="9" id="KW-1185">Reference proteome</keyword>
<name>A0A379ANW8_AVIAV</name>
<reference evidence="8 9" key="1">
    <citation type="submission" date="2018-06" db="EMBL/GenBank/DDBJ databases">
        <authorList>
            <consortium name="Pathogen Informatics"/>
            <person name="Doyle S."/>
        </authorList>
    </citation>
    <scope>NUCLEOTIDE SEQUENCE [LARGE SCALE GENOMIC DNA]</scope>
    <source>
        <strain evidence="9">NCTC 11297</strain>
    </source>
</reference>
<dbReference type="InterPro" id="IPR002915">
    <property type="entry name" value="DeoC/FbaB/LacD_aldolase"/>
</dbReference>
<keyword evidence="2 7" id="KW-0963">Cytoplasm</keyword>
<dbReference type="UniPathway" id="UPA00002">
    <property type="reaction ID" value="UER00468"/>
</dbReference>
<comment type="similarity">
    <text evidence="1 7">Belongs to the DeoC/FbaB aldolase family. DeoC type 1 subfamily.</text>
</comment>
<dbReference type="PIRSF" id="PIRSF001357">
    <property type="entry name" value="DeoC"/>
    <property type="match status" value="1"/>
</dbReference>
<dbReference type="InterPro" id="IPR011343">
    <property type="entry name" value="DeoC"/>
</dbReference>
<dbReference type="CDD" id="cd00959">
    <property type="entry name" value="DeoC"/>
    <property type="match status" value="1"/>
</dbReference>
<comment type="subcellular location">
    <subcellularLocation>
        <location evidence="7">Cytoplasm</location>
    </subcellularLocation>
</comment>
<dbReference type="SUPFAM" id="SSF51569">
    <property type="entry name" value="Aldolase"/>
    <property type="match status" value="1"/>
</dbReference>
<comment type="catalytic activity">
    <reaction evidence="5 7">
        <text>2-deoxy-D-ribose 5-phosphate = D-glyceraldehyde 3-phosphate + acetaldehyde</text>
        <dbReference type="Rhea" id="RHEA:12821"/>
        <dbReference type="ChEBI" id="CHEBI:15343"/>
        <dbReference type="ChEBI" id="CHEBI:59776"/>
        <dbReference type="ChEBI" id="CHEBI:62877"/>
        <dbReference type="EC" id="4.1.2.4"/>
    </reaction>
</comment>
<dbReference type="Pfam" id="PF01791">
    <property type="entry name" value="DeoC"/>
    <property type="match status" value="1"/>
</dbReference>
<dbReference type="Gene3D" id="3.20.20.70">
    <property type="entry name" value="Aldolase class I"/>
    <property type="match status" value="1"/>
</dbReference>
<feature type="active site" description="Schiff-base intermediate with acetaldehyde" evidence="7">
    <location>
        <position position="159"/>
    </location>
</feature>
<dbReference type="Proteomes" id="UP000255098">
    <property type="component" value="Unassembled WGS sequence"/>
</dbReference>
<feature type="active site" description="Proton donor/acceptor" evidence="7">
    <location>
        <position position="188"/>
    </location>
</feature>
<comment type="function">
    <text evidence="6 7">Catalyzes a reversible aldol reaction between acetaldehyde and D-glyceraldehyde 3-phosphate to generate 2-deoxy-D-ribose 5-phosphate.</text>
</comment>
<dbReference type="InterPro" id="IPR013785">
    <property type="entry name" value="Aldolase_TIM"/>
</dbReference>
<dbReference type="PANTHER" id="PTHR10889:SF1">
    <property type="entry name" value="DEOXYRIBOSE-PHOSPHATE ALDOLASE"/>
    <property type="match status" value="1"/>
</dbReference>
<dbReference type="SMART" id="SM01133">
    <property type="entry name" value="DeoC"/>
    <property type="match status" value="1"/>
</dbReference>
<dbReference type="NCBIfam" id="TIGR00126">
    <property type="entry name" value="deoC"/>
    <property type="match status" value="1"/>
</dbReference>
<dbReference type="EMBL" id="UGSP01000001">
    <property type="protein sequence ID" value="SUB23387.1"/>
    <property type="molecule type" value="Genomic_DNA"/>
</dbReference>
<organism evidence="8 9">
    <name type="scientific">Avibacterium avium</name>
    <name type="common">Pasteurella avium</name>
    <dbReference type="NCBI Taxonomy" id="751"/>
    <lineage>
        <taxon>Bacteria</taxon>
        <taxon>Pseudomonadati</taxon>
        <taxon>Pseudomonadota</taxon>
        <taxon>Gammaproteobacteria</taxon>
        <taxon>Pasteurellales</taxon>
        <taxon>Pasteurellaceae</taxon>
        <taxon>Avibacterium</taxon>
    </lineage>
</organism>
<dbReference type="GO" id="GO:0005737">
    <property type="term" value="C:cytoplasm"/>
    <property type="evidence" value="ECO:0007669"/>
    <property type="project" value="UniProtKB-SubCell"/>
</dbReference>
<dbReference type="GeneID" id="300132609"/>
<evidence type="ECO:0000256" key="6">
    <source>
        <dbReference type="ARBA" id="ARBA00056337"/>
    </source>
</evidence>
<dbReference type="PANTHER" id="PTHR10889">
    <property type="entry name" value="DEOXYRIBOSE-PHOSPHATE ALDOLASE"/>
    <property type="match status" value="1"/>
</dbReference>